<dbReference type="InterPro" id="IPR016035">
    <property type="entry name" value="Acyl_Trfase/lysoPLipase"/>
</dbReference>
<protein>
    <submittedName>
        <fullName evidence="4">Highly reducing polyketide synthase ACRTS2</fullName>
    </submittedName>
</protein>
<sequence length="522" mass="57575">MLALGVGSDEASAILEMNEHGCATIAAINIPRSVTISGDESVIETIRQIAGTLGLFALKLMVNLAYHSRHMEQVAGDYLTSIMPFCDGKSKVLSSADNKTDPVFVSSVTSHAEDVGTVNASYWVKTLVQPVKFMGALESIFSTPDNEGVKLIQDTTKTQNIILEIGPHSTLKSPIKQTLEGLCQHGHQPKVPSVYLPSLVRGTGDDEAILSLAGSLFSMGALIQLPAVNLLSHHKDQVLTNLPAYTWDKSARHVHKSRILEANLHPGGPYDPLLGWKSPYGDGSEHKSRQVFTLDDMPWIRDRVVRSIVFPMTGYLSMSIEASGDGMLHRPSFRRMRTIWEGPDWAITEIELRAMDLSNPNPYGLPTSVDPPTTDTFLHCLKIFQHFNGTKSLYIPNYISRLRISNRIQSIDKQRFTSITRRINHDPKVGNLTTETAAFSLGLRAGLFLLSNGSRWGSDLPPGSALSLPSCHRWELMPSLDFANAEDLGSLIPVDPVDGDELGYWRQLNRAALCYICLAYDR</sequence>
<keyword evidence="5" id="KW-1185">Reference proteome</keyword>
<organism evidence="4 5">
    <name type="scientific">Cladobotryum mycophilum</name>
    <dbReference type="NCBI Taxonomy" id="491253"/>
    <lineage>
        <taxon>Eukaryota</taxon>
        <taxon>Fungi</taxon>
        <taxon>Dikarya</taxon>
        <taxon>Ascomycota</taxon>
        <taxon>Pezizomycotina</taxon>
        <taxon>Sordariomycetes</taxon>
        <taxon>Hypocreomycetidae</taxon>
        <taxon>Hypocreales</taxon>
        <taxon>Hypocreaceae</taxon>
        <taxon>Cladobotryum</taxon>
    </lineage>
</organism>
<keyword evidence="1" id="KW-0596">Phosphopantetheine</keyword>
<accession>A0ABR0SZ36</accession>
<gene>
    <name evidence="4" type="ORF">PT974_02811</name>
</gene>
<dbReference type="InterPro" id="IPR050091">
    <property type="entry name" value="PKS_NRPS_Biosynth_Enz"/>
</dbReference>
<dbReference type="PANTHER" id="PTHR43775:SF29">
    <property type="entry name" value="ASPERFURANONE POLYKETIDE SYNTHASE AFOG-RELATED"/>
    <property type="match status" value="1"/>
</dbReference>
<dbReference type="Pfam" id="PF00698">
    <property type="entry name" value="Acyl_transf_1"/>
    <property type="match status" value="1"/>
</dbReference>
<dbReference type="SUPFAM" id="SSF55048">
    <property type="entry name" value="Probable ACP-binding domain of malonyl-CoA ACP transacylase"/>
    <property type="match status" value="1"/>
</dbReference>
<dbReference type="Gene3D" id="3.30.70.3290">
    <property type="match status" value="1"/>
</dbReference>
<evidence type="ECO:0000256" key="1">
    <source>
        <dbReference type="ARBA" id="ARBA00022450"/>
    </source>
</evidence>
<evidence type="ECO:0000313" key="4">
    <source>
        <dbReference type="EMBL" id="KAK5997450.1"/>
    </source>
</evidence>
<dbReference type="EMBL" id="JAVFKD010000002">
    <property type="protein sequence ID" value="KAK5997450.1"/>
    <property type="molecule type" value="Genomic_DNA"/>
</dbReference>
<dbReference type="Gene3D" id="3.40.366.10">
    <property type="entry name" value="Malonyl-Coenzyme A Acyl Carrier Protein, domain 2"/>
    <property type="match status" value="1"/>
</dbReference>
<dbReference type="InterPro" id="IPR016036">
    <property type="entry name" value="Malonyl_transacylase_ACP-bd"/>
</dbReference>
<evidence type="ECO:0000313" key="5">
    <source>
        <dbReference type="Proteomes" id="UP001338125"/>
    </source>
</evidence>
<comment type="caution">
    <text evidence="4">The sequence shown here is derived from an EMBL/GenBank/DDBJ whole genome shotgun (WGS) entry which is preliminary data.</text>
</comment>
<feature type="domain" description="Malonyl-CoA:ACP transacylase (MAT)" evidence="3">
    <location>
        <begin position="1"/>
        <end position="203"/>
    </location>
</feature>
<dbReference type="Gene3D" id="3.10.129.110">
    <property type="entry name" value="Polyketide synthase dehydratase"/>
    <property type="match status" value="2"/>
</dbReference>
<name>A0ABR0SZ36_9HYPO</name>
<dbReference type="SUPFAM" id="SSF52151">
    <property type="entry name" value="FabD/lysophospholipase-like"/>
    <property type="match status" value="1"/>
</dbReference>
<dbReference type="InterPro" id="IPR001227">
    <property type="entry name" value="Ac_transferase_dom_sf"/>
</dbReference>
<keyword evidence="2" id="KW-0597">Phosphoprotein</keyword>
<dbReference type="Proteomes" id="UP001338125">
    <property type="component" value="Unassembled WGS sequence"/>
</dbReference>
<evidence type="ECO:0000256" key="2">
    <source>
        <dbReference type="ARBA" id="ARBA00022553"/>
    </source>
</evidence>
<evidence type="ECO:0000259" key="3">
    <source>
        <dbReference type="SMART" id="SM00827"/>
    </source>
</evidence>
<proteinExistence type="predicted"/>
<dbReference type="InterPro" id="IPR042104">
    <property type="entry name" value="PKS_dehydratase_sf"/>
</dbReference>
<dbReference type="PANTHER" id="PTHR43775">
    <property type="entry name" value="FATTY ACID SYNTHASE"/>
    <property type="match status" value="1"/>
</dbReference>
<dbReference type="SMART" id="SM00827">
    <property type="entry name" value="PKS_AT"/>
    <property type="match status" value="1"/>
</dbReference>
<reference evidence="4 5" key="1">
    <citation type="submission" date="2024-01" db="EMBL/GenBank/DDBJ databases">
        <title>Complete genome of Cladobotryum mycophilum ATHUM6906.</title>
        <authorList>
            <person name="Christinaki A.C."/>
            <person name="Myridakis A.I."/>
            <person name="Kouvelis V.N."/>
        </authorList>
    </citation>
    <scope>NUCLEOTIDE SEQUENCE [LARGE SCALE GENOMIC DNA]</scope>
    <source>
        <strain evidence="4 5">ATHUM6906</strain>
    </source>
</reference>
<dbReference type="InterPro" id="IPR014043">
    <property type="entry name" value="Acyl_transferase_dom"/>
</dbReference>